<protein>
    <submittedName>
        <fullName evidence="2">KAP family P-loop domain-containing protein</fullName>
    </submittedName>
</protein>
<evidence type="ECO:0000313" key="2">
    <source>
        <dbReference type="EMBL" id="SEW46564.1"/>
    </source>
</evidence>
<dbReference type="EMBL" id="FOJI01000035">
    <property type="protein sequence ID" value="SEW46564.1"/>
    <property type="molecule type" value="Genomic_DNA"/>
</dbReference>
<dbReference type="Gene3D" id="3.40.50.300">
    <property type="entry name" value="P-loop containing nucleotide triphosphate hydrolases"/>
    <property type="match status" value="1"/>
</dbReference>
<dbReference type="InterPro" id="IPR027417">
    <property type="entry name" value="P-loop_NTPase"/>
</dbReference>
<dbReference type="RefSeq" id="WP_170841529.1">
    <property type="nucleotide sequence ID" value="NZ_FOJI01000035.1"/>
</dbReference>
<evidence type="ECO:0000313" key="3">
    <source>
        <dbReference type="Proteomes" id="UP000199701"/>
    </source>
</evidence>
<gene>
    <name evidence="2" type="ORF">SAMN05421659_1352</name>
</gene>
<name>A0A1I0RYF8_9FIRM</name>
<keyword evidence="3" id="KW-1185">Reference proteome</keyword>
<dbReference type="Proteomes" id="UP000199701">
    <property type="component" value="Unassembled WGS sequence"/>
</dbReference>
<dbReference type="PANTHER" id="PTHR22674:SF6">
    <property type="entry name" value="NTPASE KAP FAMILY P-LOOP DOMAIN-CONTAINING PROTEIN 1"/>
    <property type="match status" value="1"/>
</dbReference>
<dbReference type="SUPFAM" id="SSF52540">
    <property type="entry name" value="P-loop containing nucleoside triphosphate hydrolases"/>
    <property type="match status" value="1"/>
</dbReference>
<proteinExistence type="predicted"/>
<evidence type="ECO:0000259" key="1">
    <source>
        <dbReference type="Pfam" id="PF07693"/>
    </source>
</evidence>
<organism evidence="2 3">
    <name type="scientific">[Clostridium] fimetarium</name>
    <dbReference type="NCBI Taxonomy" id="99656"/>
    <lineage>
        <taxon>Bacteria</taxon>
        <taxon>Bacillati</taxon>
        <taxon>Bacillota</taxon>
        <taxon>Clostridia</taxon>
        <taxon>Lachnospirales</taxon>
        <taxon>Lachnospiraceae</taxon>
    </lineage>
</organism>
<dbReference type="InterPro" id="IPR052754">
    <property type="entry name" value="NTPase_KAP_P-loop"/>
</dbReference>
<dbReference type="Pfam" id="PF07693">
    <property type="entry name" value="KAP_NTPase"/>
    <property type="match status" value="1"/>
</dbReference>
<dbReference type="PANTHER" id="PTHR22674">
    <property type="entry name" value="NTPASE, KAP FAMILY P-LOOP DOMAIN-CONTAINING 1"/>
    <property type="match status" value="1"/>
</dbReference>
<reference evidence="2 3" key="1">
    <citation type="submission" date="2016-10" db="EMBL/GenBank/DDBJ databases">
        <authorList>
            <person name="de Groot N.N."/>
        </authorList>
    </citation>
    <scope>NUCLEOTIDE SEQUENCE [LARGE SCALE GENOMIC DNA]</scope>
    <source>
        <strain evidence="2 3">DSM 9179</strain>
    </source>
</reference>
<sequence>MINTDKPINQISEDKLGRSAFAKQLANAIVNFQTKDNYAVSLQGKWGCGKTSVLNMAIEEITHLSTNMDEKDKIIIIQFNPWNFTDTNQLINQFFLTLTNSLKIDSKDKKVKDVGAAIEKYSSALEYSEYIPIVGKYLKLIPKLSSVFGKSVKDNAELKLNDVSYRKREVEKALVELDSRILVVIDDIDRLSNEQIRLIFQLVNAVAGFSNITYLLSFDKDIVSRALGDVQGCKGQEYLEKIIQVPFDVPPLNISKLHNILFDKLNVLIELPNGVEFDRKRWSTVFSSCISPFINTLRDVNRYCNTLSFTYAAVKAEVDFIDMAGINALHIFAAPIFEWIRENKFSLIGGYSGGGVVLNELKKHKEETLQSFKELYPENSNVMLNAIASLFPLFSNSVLYPSDLASNNELHQAMRIAAKDKFDLYFSLSLDNIKISKKEVDNSLLNMEDLELRAYIRSLNERELFSDYLEEIKHNLSRIPEDRIELILSVLVFQSGRIKVEDTKLIGFGTAVISVYTISDLLFRIGNENIRYDIVASMLSHSDFESFQFLLHLLHIIELTHGRVAETSYIREEKLITLEHLYELEGIFLERTNSFLTETNLLDWKESRRASFLWEFIQKESYIDYMSETLADAFSLPKYISIKANEWSGSDGSCGYTFDDKSYTNFIDDATIIDTINKVRFSDSFWALDKRAIETSAAFILKSTNTMGNHEGTILLINEIIDRWKKEFTDQAPQ</sequence>
<dbReference type="STRING" id="99656.SAMN05421659_1352"/>
<feature type="domain" description="KAP NTPase" evidence="1">
    <location>
        <begin position="18"/>
        <end position="312"/>
    </location>
</feature>
<dbReference type="AlphaFoldDB" id="A0A1I0RYF8"/>
<dbReference type="InterPro" id="IPR011646">
    <property type="entry name" value="KAP_P-loop"/>
</dbReference>
<accession>A0A1I0RYF8</accession>